<sequence>MYKVIASDLDGTLLDGDHTASAFTARTMQALQARGVPLIIATGRHYCDVRGIRAALGIRAHLITSNGARVHDPDDRQMYAKNIAPAIVREMMQPEFSDGATVNLYLDEEWLIGAPCEWLKDMHKDSGFTYRIDDLPKHSGEGVAKVLYIAEPEHLAKIEAKLYARFGHGLYITYSLPDCLEIMAPTVSKGHALQVVLDSLQLQMANCVAFGDGLNDLEMLGTAGHPFMMGNANPKLVALLPDVPQIGRNTDAAVALKLRELFKLEQ</sequence>
<dbReference type="Proteomes" id="UP000604737">
    <property type="component" value="Unassembled WGS sequence"/>
</dbReference>
<evidence type="ECO:0000256" key="1">
    <source>
        <dbReference type="ARBA" id="ARBA00001946"/>
    </source>
</evidence>
<dbReference type="Gene3D" id="3.40.50.1000">
    <property type="entry name" value="HAD superfamily/HAD-like"/>
    <property type="match status" value="1"/>
</dbReference>
<keyword evidence="4" id="KW-0460">Magnesium</keyword>
<evidence type="ECO:0000256" key="5">
    <source>
        <dbReference type="ARBA" id="ARBA00034778"/>
    </source>
</evidence>
<keyword evidence="7" id="KW-1185">Reference proteome</keyword>
<comment type="caution">
    <text evidence="6">The sequence shown here is derived from an EMBL/GenBank/DDBJ whole genome shotgun (WGS) entry which is preliminary data.</text>
</comment>
<dbReference type="SFLD" id="SFLDG01140">
    <property type="entry name" value="C2.B:_Phosphomannomutase_and_P"/>
    <property type="match status" value="1"/>
</dbReference>
<comment type="cofactor">
    <cofactor evidence="1">
        <name>Mg(2+)</name>
        <dbReference type="ChEBI" id="CHEBI:18420"/>
    </cofactor>
</comment>
<evidence type="ECO:0008006" key="8">
    <source>
        <dbReference type="Google" id="ProtNLM"/>
    </source>
</evidence>
<dbReference type="NCBIfam" id="TIGR00099">
    <property type="entry name" value="Cof-subfamily"/>
    <property type="match status" value="1"/>
</dbReference>
<dbReference type="PANTHER" id="PTHR47267">
    <property type="match status" value="1"/>
</dbReference>
<dbReference type="InterPro" id="IPR023214">
    <property type="entry name" value="HAD_sf"/>
</dbReference>
<dbReference type="NCBIfam" id="TIGR01484">
    <property type="entry name" value="HAD-SF-IIB"/>
    <property type="match status" value="1"/>
</dbReference>
<dbReference type="PROSITE" id="PS01229">
    <property type="entry name" value="COF_2"/>
    <property type="match status" value="1"/>
</dbReference>
<dbReference type="InterPro" id="IPR006379">
    <property type="entry name" value="HAD-SF_hydro_IIB"/>
</dbReference>
<dbReference type="InterPro" id="IPR000150">
    <property type="entry name" value="Cof"/>
</dbReference>
<dbReference type="SFLD" id="SFLDS00003">
    <property type="entry name" value="Haloacid_Dehalogenase"/>
    <property type="match status" value="1"/>
</dbReference>
<dbReference type="CDD" id="cd07516">
    <property type="entry name" value="HAD_Pase"/>
    <property type="match status" value="1"/>
</dbReference>
<dbReference type="Gene3D" id="3.30.1240.10">
    <property type="match status" value="1"/>
</dbReference>
<evidence type="ECO:0000313" key="6">
    <source>
        <dbReference type="EMBL" id="GHD68372.1"/>
    </source>
</evidence>
<dbReference type="InterPro" id="IPR036412">
    <property type="entry name" value="HAD-like_sf"/>
</dbReference>
<dbReference type="Pfam" id="PF08282">
    <property type="entry name" value="Hydrolase_3"/>
    <property type="match status" value="1"/>
</dbReference>
<dbReference type="RefSeq" id="WP_189462078.1">
    <property type="nucleotide sequence ID" value="NZ_BMYO01000010.1"/>
</dbReference>
<proteinExistence type="inferred from homology"/>
<keyword evidence="2" id="KW-0479">Metal-binding</keyword>
<comment type="similarity">
    <text evidence="5">Belongs to the HAD-like hydrolase superfamily. Cof family.</text>
</comment>
<dbReference type="SUPFAM" id="SSF56784">
    <property type="entry name" value="HAD-like"/>
    <property type="match status" value="1"/>
</dbReference>
<accession>A0ABQ3H7H6</accession>
<evidence type="ECO:0000313" key="7">
    <source>
        <dbReference type="Proteomes" id="UP000604737"/>
    </source>
</evidence>
<reference evidence="7" key="1">
    <citation type="journal article" date="2019" name="Int. J. Syst. Evol. Microbiol.">
        <title>The Global Catalogue of Microorganisms (GCM) 10K type strain sequencing project: providing services to taxonomists for standard genome sequencing and annotation.</title>
        <authorList>
            <consortium name="The Broad Institute Genomics Platform"/>
            <consortium name="The Broad Institute Genome Sequencing Center for Infectious Disease"/>
            <person name="Wu L."/>
            <person name="Ma J."/>
        </authorList>
    </citation>
    <scope>NUCLEOTIDE SEQUENCE [LARGE SCALE GENOMIC DNA]</scope>
    <source>
        <strain evidence="7">KCTC 23701</strain>
    </source>
</reference>
<evidence type="ECO:0000256" key="4">
    <source>
        <dbReference type="ARBA" id="ARBA00022842"/>
    </source>
</evidence>
<evidence type="ECO:0000256" key="2">
    <source>
        <dbReference type="ARBA" id="ARBA00022723"/>
    </source>
</evidence>
<dbReference type="PANTHER" id="PTHR47267:SF4">
    <property type="entry name" value="PYRIDOXAL PHOSPHATE PHOSPHATASE YIGL"/>
    <property type="match status" value="1"/>
</dbReference>
<protein>
    <recommendedName>
        <fullName evidence="8">Cof-type HAD-IIB family hydrolase</fullName>
    </recommendedName>
</protein>
<name>A0ABQ3H7H6_9NEIS</name>
<dbReference type="EMBL" id="BMYO01000010">
    <property type="protein sequence ID" value="GHD68372.1"/>
    <property type="molecule type" value="Genomic_DNA"/>
</dbReference>
<gene>
    <name evidence="6" type="ORF">GCM10007350_33470</name>
</gene>
<organism evidence="6 7">
    <name type="scientific">Jeongeupia chitinilytica</name>
    <dbReference type="NCBI Taxonomy" id="1041641"/>
    <lineage>
        <taxon>Bacteria</taxon>
        <taxon>Pseudomonadati</taxon>
        <taxon>Pseudomonadota</taxon>
        <taxon>Betaproteobacteria</taxon>
        <taxon>Neisseriales</taxon>
        <taxon>Chitinibacteraceae</taxon>
        <taxon>Jeongeupia</taxon>
    </lineage>
</organism>
<evidence type="ECO:0000256" key="3">
    <source>
        <dbReference type="ARBA" id="ARBA00022801"/>
    </source>
</evidence>
<keyword evidence="3" id="KW-0378">Hydrolase</keyword>